<name>A0AAD2H7F4_9AGAR</name>
<protein>
    <submittedName>
        <fullName evidence="2">Uncharacterized protein</fullName>
    </submittedName>
</protein>
<gene>
    <name evidence="2" type="ORF">MYCIT1_LOCUS15433</name>
</gene>
<evidence type="ECO:0000313" key="3">
    <source>
        <dbReference type="Proteomes" id="UP001295794"/>
    </source>
</evidence>
<reference evidence="2" key="1">
    <citation type="submission" date="2023-11" db="EMBL/GenBank/DDBJ databases">
        <authorList>
            <person name="De Vega J J."/>
            <person name="De Vega J J."/>
        </authorList>
    </citation>
    <scope>NUCLEOTIDE SEQUENCE</scope>
</reference>
<organism evidence="2 3">
    <name type="scientific">Mycena citricolor</name>
    <dbReference type="NCBI Taxonomy" id="2018698"/>
    <lineage>
        <taxon>Eukaryota</taxon>
        <taxon>Fungi</taxon>
        <taxon>Dikarya</taxon>
        <taxon>Basidiomycota</taxon>
        <taxon>Agaricomycotina</taxon>
        <taxon>Agaricomycetes</taxon>
        <taxon>Agaricomycetidae</taxon>
        <taxon>Agaricales</taxon>
        <taxon>Marasmiineae</taxon>
        <taxon>Mycenaceae</taxon>
        <taxon>Mycena</taxon>
    </lineage>
</organism>
<comment type="caution">
    <text evidence="2">The sequence shown here is derived from an EMBL/GenBank/DDBJ whole genome shotgun (WGS) entry which is preliminary data.</text>
</comment>
<feature type="region of interest" description="Disordered" evidence="1">
    <location>
        <begin position="194"/>
        <end position="352"/>
    </location>
</feature>
<feature type="compositionally biased region" description="Low complexity" evidence="1">
    <location>
        <begin position="326"/>
        <end position="347"/>
    </location>
</feature>
<keyword evidence="3" id="KW-1185">Reference proteome</keyword>
<feature type="compositionally biased region" description="Low complexity" evidence="1">
    <location>
        <begin position="47"/>
        <end position="63"/>
    </location>
</feature>
<feature type="region of interest" description="Disordered" evidence="1">
    <location>
        <begin position="44"/>
        <end position="78"/>
    </location>
</feature>
<dbReference type="EMBL" id="CAVNYO010000169">
    <property type="protein sequence ID" value="CAK5270756.1"/>
    <property type="molecule type" value="Genomic_DNA"/>
</dbReference>
<evidence type="ECO:0000256" key="1">
    <source>
        <dbReference type="SAM" id="MobiDB-lite"/>
    </source>
</evidence>
<feature type="compositionally biased region" description="Acidic residues" evidence="1">
    <location>
        <begin position="274"/>
        <end position="283"/>
    </location>
</feature>
<accession>A0AAD2H7F4</accession>
<dbReference type="Proteomes" id="UP001295794">
    <property type="component" value="Unassembled WGS sequence"/>
</dbReference>
<evidence type="ECO:0000313" key="2">
    <source>
        <dbReference type="EMBL" id="CAK5270756.1"/>
    </source>
</evidence>
<dbReference type="AlphaFoldDB" id="A0AAD2H7F4"/>
<proteinExistence type="predicted"/>
<sequence>MRTRRRSSSTLPPIAEFDPEEMARAMAESRRYAHAGGYVSALGLETPGAGPSGHSSGSGRSAGIAREETHGGPGGGGVKAPALSMVTRLDFPASSVIDMELSRALWDGTDVTGFPESIVLISVVLSFDIAHEIVILLRVVHTLLGIFLIGVQSFTDSLDLTHKKQHPPSACTDTTLCAKLGALAVVADERASAAYPPRTPSSARSARAVPLPFSPSSARTARAIPLPSSPSSARTARDVPLPTSPSSARTARAMPLPPSPSPSRYSYRESAELDHEDEIDVAEDSGYGSRSTTPTPLPLSGLRSPALEHPGGSQRLSPLSVTRGLRTPSVVSAPSASSGSRTPSSGGLSMKPSFSSLLTKVAESARHERLDGALERLVEVTTGSAYAASIRSAATSLKSGKSRHSTREDSANTAEALAKLHFIATSPFACQNPGCGAVIPAVSLEGMSFPPASDVPPALIVSLLHAHCTSCTQTHCRGCGVPTACPAACSPCAVISRHCAAARALGGLTALIAFDRAHILTREPGRIADKPLLAPLSALAYFLDPCTDSDGQQPPLDTDPALPVLLRHSRVPGYAAGLLRTTDFGAWMTRAPAYTAVLRLLRIAPTHRPMSRRAVSGAGTGAWYRSRNPAVIQMADSGEEDVGESQSLQDLVRQLEPVRMGLLKLTEMSKFRPTLEKAHALCDAVLYLQLQDVLAEEEI</sequence>